<evidence type="ECO:0000256" key="1">
    <source>
        <dbReference type="SAM" id="Phobius"/>
    </source>
</evidence>
<protein>
    <submittedName>
        <fullName evidence="2">Uncharacterized protein</fullName>
    </submittedName>
</protein>
<reference evidence="2 3" key="1">
    <citation type="journal article" date="2014" name="Genome Biol. Evol.">
        <title>Comparative Genomics of the Campylobacter lari Group.</title>
        <authorList>
            <person name="Miller W.G."/>
            <person name="Yee E."/>
            <person name="Chapman M.H."/>
            <person name="Smith T.P."/>
            <person name="Bono J.L."/>
            <person name="Huynh S."/>
            <person name="Parker C.T."/>
            <person name="Vandamme P."/>
            <person name="Luong K."/>
            <person name="Korlach J."/>
        </authorList>
    </citation>
    <scope>NUCLEOTIDE SEQUENCE [LARGE SCALE GENOMIC DNA]</scope>
    <source>
        <strain evidence="3">RM3659</strain>
    </source>
</reference>
<dbReference type="Proteomes" id="UP000031130">
    <property type="component" value="Chromosome"/>
</dbReference>
<dbReference type="KEGG" id="cln:UPTC3659_0674"/>
<name>A0A0A8HVL1_CAMLA</name>
<feature type="transmembrane region" description="Helical" evidence="1">
    <location>
        <begin position="45"/>
        <end position="65"/>
    </location>
</feature>
<keyword evidence="1" id="KW-0812">Transmembrane</keyword>
<proteinExistence type="predicted"/>
<dbReference type="RefSeq" id="WP_039625765.1">
    <property type="nucleotide sequence ID" value="NZ_CP007775.1"/>
</dbReference>
<sequence>MEIFLIWLVFVILSLFFWAIGKRKGIVDEDKLPFLVKICYTIAELPFLFIAAIFIIFGYIFRFILKIIFELLNFIFSNNKK</sequence>
<gene>
    <name evidence="2" type="ORF">UPTC3659_0674</name>
</gene>
<accession>A0A0A8HVL1</accession>
<dbReference type="EMBL" id="CP007775">
    <property type="protein sequence ID" value="AJD01526.1"/>
    <property type="molecule type" value="Genomic_DNA"/>
</dbReference>
<evidence type="ECO:0000313" key="3">
    <source>
        <dbReference type="Proteomes" id="UP000031130"/>
    </source>
</evidence>
<keyword evidence="1" id="KW-1133">Transmembrane helix</keyword>
<evidence type="ECO:0000313" key="2">
    <source>
        <dbReference type="EMBL" id="AJD01526.1"/>
    </source>
</evidence>
<organism evidence="2 3">
    <name type="scientific">Campylobacter lari NCTC 11845</name>
    <dbReference type="NCBI Taxonomy" id="1388749"/>
    <lineage>
        <taxon>Bacteria</taxon>
        <taxon>Pseudomonadati</taxon>
        <taxon>Campylobacterota</taxon>
        <taxon>Epsilonproteobacteria</taxon>
        <taxon>Campylobacterales</taxon>
        <taxon>Campylobacteraceae</taxon>
        <taxon>Campylobacter</taxon>
    </lineage>
</organism>
<keyword evidence="1" id="KW-0472">Membrane</keyword>
<dbReference type="AlphaFoldDB" id="A0A0A8HVL1"/>
<dbReference type="HOGENOM" id="CLU_2567424_0_0_7"/>